<feature type="compositionally biased region" description="Basic and acidic residues" evidence="2">
    <location>
        <begin position="604"/>
        <end position="618"/>
    </location>
</feature>
<feature type="region of interest" description="Disordered" evidence="2">
    <location>
        <begin position="505"/>
        <end position="622"/>
    </location>
</feature>
<feature type="compositionally biased region" description="Basic and acidic residues" evidence="2">
    <location>
        <begin position="860"/>
        <end position="872"/>
    </location>
</feature>
<gene>
    <name evidence="5" type="primary">LOC101855131</name>
</gene>
<dbReference type="InterPro" id="IPR037516">
    <property type="entry name" value="Tripartite_DENN"/>
</dbReference>
<evidence type="ECO:0000256" key="1">
    <source>
        <dbReference type="ARBA" id="ARBA00038178"/>
    </source>
</evidence>
<dbReference type="RefSeq" id="XP_005106698.1">
    <property type="nucleotide sequence ID" value="XM_005106641.3"/>
</dbReference>
<feature type="compositionally biased region" description="Polar residues" evidence="2">
    <location>
        <begin position="287"/>
        <end position="304"/>
    </location>
</feature>
<feature type="compositionally biased region" description="Basic and acidic residues" evidence="2">
    <location>
        <begin position="883"/>
        <end position="898"/>
    </location>
</feature>
<dbReference type="PANTHER" id="PTHR31017:SF1">
    <property type="entry name" value="LATE SECRETORY PATHWAY PROTEIN AVL9 HOMOLOG"/>
    <property type="match status" value="1"/>
</dbReference>
<sequence length="937" mass="103045">MEEPVLHVIVVGFHHKKGCQVEFSYPPLIEGNTVESHEIPEEWKHIPSLALPDGAHNFVKDTVYFVLPGRKDNLHTVYGVSCYRQMDAKNLINKTADVTRSTVQKSVCVLSRLPLFGLIKAKLELITHAYFDERDFSQVSLLEQTFNNLNSSLTQSLLEGSQVFLGLSVRELVTQYKHKIIVVFKLLMLERRVLVFGSPVESLCHSLLSVLSLFPGMLESGLRQACNQWSQKKLSPTLGTASLDPNQDESEHFMEIRYHSSSPDSPLAEVMGHMHNSALNLGASGDSEYSSLDIGQQDSPTTAAGNRAMSEAPESPSIPRDAFDFAGSQSGAGGHTTYQGEAGGKTVRGEEEKLRDGPELSQTSGRRDSTSAGKSRSRSCSSNDSEKLSVHAFHRSKKEESVDEETKPVDSSESPLAHVENITHIEAVQEKVSSQLEYMSLTNKDDNGNALPGDSHSKSGHLSLADTKHRPKGDEIIEELDSPESISKIDREDCFSWEQDRLQLSIDHEFSPAGGSKPGSRGSSASRDKEKSNSGDSPGESESGRESVSSDSTTTSSPTHSEKNSRSLRTKTSDQESPSSKQKKTKVLKSKLSAALHKVSSKSKLKEEKSEDKPKNLDGDIVLPQDNSGYPLAIFTKGSVCYPYLSLQYHDILTDVNIRSFVIGATNVLFKQRRQLIDAVIEVDDGKVEIRDRELQRQLSLTTADLRFAEYLVKTVTEDRPGTYDGTEWEGSDEWIRAQFRHYLNSLLSSVWTDDSKMLEDFGSSFISAWKTTHNFHTWFESDHPAIKVFPPGHPFQGNLNMTDVRMRFNHTLQNSERGRKINAAVVQTGKYVVQTGKVVGGALTSAKSAVSGWFSSWRSSEKTETSPKPDGQDDESPTETPVGRDDQLSEGQGHETSVEPASLSDEACAAGQETGAAAQDLKVIEGADGDSNKGAN</sequence>
<feature type="compositionally biased region" description="Basic and acidic residues" evidence="2">
    <location>
        <begin position="347"/>
        <end position="358"/>
    </location>
</feature>
<feature type="region of interest" description="Disordered" evidence="2">
    <location>
        <begin position="856"/>
        <end position="915"/>
    </location>
</feature>
<dbReference type="Pfam" id="PF09794">
    <property type="entry name" value="Avl9"/>
    <property type="match status" value="2"/>
</dbReference>
<protein>
    <submittedName>
        <fullName evidence="5">Late secretory pathway protein AVL9 homolog</fullName>
    </submittedName>
</protein>
<dbReference type="PANTHER" id="PTHR31017">
    <property type="entry name" value="LATE SECRETORY PATHWAY PROTEIN AVL9-RELATED"/>
    <property type="match status" value="1"/>
</dbReference>
<feature type="region of interest" description="Disordered" evidence="2">
    <location>
        <begin position="278"/>
        <end position="421"/>
    </location>
</feature>
<dbReference type="InterPro" id="IPR018307">
    <property type="entry name" value="ABL9/DENND6_dom"/>
</dbReference>
<evidence type="ECO:0000256" key="2">
    <source>
        <dbReference type="SAM" id="MobiDB-lite"/>
    </source>
</evidence>
<dbReference type="PROSITE" id="PS50211">
    <property type="entry name" value="DENN"/>
    <property type="match status" value="1"/>
</dbReference>
<evidence type="ECO:0000259" key="3">
    <source>
        <dbReference type="PROSITE" id="PS50211"/>
    </source>
</evidence>
<feature type="compositionally biased region" description="Basic and acidic residues" evidence="2">
    <location>
        <begin position="466"/>
        <end position="475"/>
    </location>
</feature>
<dbReference type="GeneID" id="101855131"/>
<accession>A0ABM0K1R2</accession>
<feature type="compositionally biased region" description="Low complexity" evidence="2">
    <location>
        <begin position="534"/>
        <end position="559"/>
    </location>
</feature>
<name>A0ABM0K1R2_APLCA</name>
<feature type="domain" description="UDENN" evidence="3">
    <location>
        <begin position="6"/>
        <end position="217"/>
    </location>
</feature>
<evidence type="ECO:0000313" key="4">
    <source>
        <dbReference type="Proteomes" id="UP000694888"/>
    </source>
</evidence>
<feature type="compositionally biased region" description="Basic and acidic residues" evidence="2">
    <location>
        <begin position="397"/>
        <end position="410"/>
    </location>
</feature>
<evidence type="ECO:0000313" key="5">
    <source>
        <dbReference type="RefSeq" id="XP_005106698.1"/>
    </source>
</evidence>
<keyword evidence="4" id="KW-1185">Reference proteome</keyword>
<proteinExistence type="inferred from homology"/>
<feature type="compositionally biased region" description="Low complexity" evidence="2">
    <location>
        <begin position="370"/>
        <end position="383"/>
    </location>
</feature>
<feature type="region of interest" description="Disordered" evidence="2">
    <location>
        <begin position="438"/>
        <end position="492"/>
    </location>
</feature>
<comment type="similarity">
    <text evidence="1">Belongs to the AVL9 family.</text>
</comment>
<reference evidence="5" key="1">
    <citation type="submission" date="2025-08" db="UniProtKB">
        <authorList>
            <consortium name="RefSeq"/>
        </authorList>
    </citation>
    <scope>IDENTIFICATION</scope>
</reference>
<dbReference type="Proteomes" id="UP000694888">
    <property type="component" value="Unplaced"/>
</dbReference>
<organism evidence="4 5">
    <name type="scientific">Aplysia californica</name>
    <name type="common">California sea hare</name>
    <dbReference type="NCBI Taxonomy" id="6500"/>
    <lineage>
        <taxon>Eukaryota</taxon>
        <taxon>Metazoa</taxon>
        <taxon>Spiralia</taxon>
        <taxon>Lophotrochozoa</taxon>
        <taxon>Mollusca</taxon>
        <taxon>Gastropoda</taxon>
        <taxon>Heterobranchia</taxon>
        <taxon>Euthyneura</taxon>
        <taxon>Tectipleura</taxon>
        <taxon>Aplysiida</taxon>
        <taxon>Aplysioidea</taxon>
        <taxon>Aplysiidae</taxon>
        <taxon>Aplysia</taxon>
    </lineage>
</organism>
<dbReference type="InterPro" id="IPR051731">
    <property type="entry name" value="DENND11/AVL9_GEFs"/>
</dbReference>